<organism evidence="1 2">
    <name type="scientific">Staphylococcus argensis</name>
    <dbReference type="NCBI Taxonomy" id="1607738"/>
    <lineage>
        <taxon>Bacteria</taxon>
        <taxon>Bacillati</taxon>
        <taxon>Bacillota</taxon>
        <taxon>Bacilli</taxon>
        <taxon>Bacillales</taxon>
        <taxon>Staphylococcaceae</taxon>
        <taxon>Staphylococcus</taxon>
    </lineage>
</organism>
<dbReference type="EMBL" id="PPPX01000016">
    <property type="protein sequence ID" value="POA08306.1"/>
    <property type="molecule type" value="Genomic_DNA"/>
</dbReference>
<evidence type="ECO:0000313" key="2">
    <source>
        <dbReference type="Proteomes" id="UP000242712"/>
    </source>
</evidence>
<evidence type="ECO:0000313" key="1">
    <source>
        <dbReference type="EMBL" id="POA08306.1"/>
    </source>
</evidence>
<proteinExistence type="predicted"/>
<dbReference type="AlphaFoldDB" id="A0A2K4FAK4"/>
<protein>
    <submittedName>
        <fullName evidence="1">Uncharacterized protein</fullName>
    </submittedName>
</protein>
<gene>
    <name evidence="1" type="ORF">CD039_09450</name>
</gene>
<dbReference type="RefSeq" id="WP_103372099.1">
    <property type="nucleotide sequence ID" value="NZ_CBCRVO010000002.1"/>
</dbReference>
<dbReference type="Proteomes" id="UP000242712">
    <property type="component" value="Unassembled WGS sequence"/>
</dbReference>
<dbReference type="OrthoDB" id="9910530at2"/>
<dbReference type="GeneID" id="98298572"/>
<keyword evidence="2" id="KW-1185">Reference proteome</keyword>
<accession>A0A2K4FAK4</accession>
<reference evidence="1 2" key="1">
    <citation type="submission" date="2017-08" db="EMBL/GenBank/DDBJ databases">
        <title>Draft genome sequences of 64 type strains of genus Staph aureus.</title>
        <authorList>
            <person name="Cole K."/>
            <person name="Golubchik T."/>
            <person name="Russell J."/>
            <person name="Foster D."/>
            <person name="Llewelyn M."/>
            <person name="Wilson D."/>
            <person name="Crook D."/>
            <person name="Paul J."/>
        </authorList>
    </citation>
    <scope>NUCLEOTIDE SEQUENCE [LARGE SCALE GENOMIC DNA]</scope>
    <source>
        <strain evidence="1 2">DSM 29875</strain>
    </source>
</reference>
<comment type="caution">
    <text evidence="1">The sequence shown here is derived from an EMBL/GenBank/DDBJ whole genome shotgun (WGS) entry which is preliminary data.</text>
</comment>
<name>A0A2K4FAK4_9STAP</name>
<sequence>MLYLHIKAILNRKQQSIQTIIKIYEQHEDSVTSCEMHKLGMLFHQVYAELLNTTTANELKLVASTPQELLEWLVIQHYYYETF</sequence>